<accession>A0A5J5IES8</accession>
<proteinExistence type="predicted"/>
<evidence type="ECO:0000313" key="2">
    <source>
        <dbReference type="EMBL" id="KAA9038413.1"/>
    </source>
</evidence>
<dbReference type="EMBL" id="VYQF01000003">
    <property type="protein sequence ID" value="KAA9038413.1"/>
    <property type="molecule type" value="Genomic_DNA"/>
</dbReference>
<protein>
    <recommendedName>
        <fullName evidence="1">Ysc84 actin-binding domain-containing protein</fullName>
    </recommendedName>
</protein>
<feature type="domain" description="Ysc84 actin-binding" evidence="1">
    <location>
        <begin position="100"/>
        <end position="181"/>
    </location>
</feature>
<evidence type="ECO:0000313" key="3">
    <source>
        <dbReference type="Proteomes" id="UP000326903"/>
    </source>
</evidence>
<dbReference type="Pfam" id="PF04366">
    <property type="entry name" value="Ysc84"/>
    <property type="match status" value="1"/>
</dbReference>
<dbReference type="RefSeq" id="WP_150415088.1">
    <property type="nucleotide sequence ID" value="NZ_VYQF01000003.1"/>
</dbReference>
<keyword evidence="3" id="KW-1185">Reference proteome</keyword>
<organism evidence="2 3">
    <name type="scientific">Ginsengibacter hankyongi</name>
    <dbReference type="NCBI Taxonomy" id="2607284"/>
    <lineage>
        <taxon>Bacteria</taxon>
        <taxon>Pseudomonadati</taxon>
        <taxon>Bacteroidota</taxon>
        <taxon>Chitinophagia</taxon>
        <taxon>Chitinophagales</taxon>
        <taxon>Chitinophagaceae</taxon>
        <taxon>Ginsengibacter</taxon>
    </lineage>
</organism>
<dbReference type="AlphaFoldDB" id="A0A5J5IES8"/>
<evidence type="ECO:0000259" key="1">
    <source>
        <dbReference type="Pfam" id="PF04366"/>
    </source>
</evidence>
<gene>
    <name evidence="2" type="ORF">FW778_12645</name>
</gene>
<dbReference type="Proteomes" id="UP000326903">
    <property type="component" value="Unassembled WGS sequence"/>
</dbReference>
<dbReference type="InterPro" id="IPR007461">
    <property type="entry name" value="Ysc84_actin-binding"/>
</dbReference>
<name>A0A5J5IES8_9BACT</name>
<sequence length="183" mass="20112">MKKRNIFQEIKWIITLLAIVISFKAVSQHSKTDQRIIADTKTARAEFIKVDGLMKSLFNNAYGYVIFPNVGKGGLGIGGASGNGIVYEKGKMIGKARLTQVNIGFQAGGQAYREVIFFEAKKDMDKFKENKLQFSAQASAVAVTEGASGNAKYADGVMIFTQQKGGLMYEASIGGQKFRFRKF</sequence>
<reference evidence="2 3" key="1">
    <citation type="submission" date="2019-09" db="EMBL/GenBank/DDBJ databases">
        <title>Draft genome sequence of Ginsengibacter sp. BR5-29.</title>
        <authorList>
            <person name="Im W.-T."/>
        </authorList>
    </citation>
    <scope>NUCLEOTIDE SEQUENCE [LARGE SCALE GENOMIC DNA]</scope>
    <source>
        <strain evidence="2 3">BR5-29</strain>
    </source>
</reference>
<comment type="caution">
    <text evidence="2">The sequence shown here is derived from an EMBL/GenBank/DDBJ whole genome shotgun (WGS) entry which is preliminary data.</text>
</comment>